<dbReference type="InterPro" id="IPR036291">
    <property type="entry name" value="NAD(P)-bd_dom_sf"/>
</dbReference>
<evidence type="ECO:0000259" key="2">
    <source>
        <dbReference type="Pfam" id="PF01408"/>
    </source>
</evidence>
<protein>
    <submittedName>
        <fullName evidence="4">Dehydrogenase</fullName>
    </submittedName>
</protein>
<dbReference type="InterPro" id="IPR055170">
    <property type="entry name" value="GFO_IDH_MocA-like_dom"/>
</dbReference>
<evidence type="ECO:0000313" key="4">
    <source>
        <dbReference type="EMBL" id="MET3585406.1"/>
    </source>
</evidence>
<gene>
    <name evidence="4" type="ORF">ABID21_001515</name>
</gene>
<dbReference type="SUPFAM" id="SSF51735">
    <property type="entry name" value="NAD(P)-binding Rossmann-fold domains"/>
    <property type="match status" value="1"/>
</dbReference>
<feature type="domain" description="GFO/IDH/MocA-like oxidoreductase" evidence="3">
    <location>
        <begin position="138"/>
        <end position="273"/>
    </location>
</feature>
<organism evidence="4 5">
    <name type="scientific">Pseudorhizobium tarimense</name>
    <dbReference type="NCBI Taxonomy" id="1079109"/>
    <lineage>
        <taxon>Bacteria</taxon>
        <taxon>Pseudomonadati</taxon>
        <taxon>Pseudomonadota</taxon>
        <taxon>Alphaproteobacteria</taxon>
        <taxon>Hyphomicrobiales</taxon>
        <taxon>Rhizobiaceae</taxon>
        <taxon>Rhizobium/Agrobacterium group</taxon>
        <taxon>Pseudorhizobium</taxon>
    </lineage>
</organism>
<dbReference type="Gene3D" id="3.40.50.720">
    <property type="entry name" value="NAD(P)-binding Rossmann-like Domain"/>
    <property type="match status" value="1"/>
</dbReference>
<dbReference type="Pfam" id="PF22725">
    <property type="entry name" value="GFO_IDH_MocA_C3"/>
    <property type="match status" value="1"/>
</dbReference>
<dbReference type="InterPro" id="IPR050463">
    <property type="entry name" value="Gfo/Idh/MocA_oxidrdct_glycsds"/>
</dbReference>
<dbReference type="RefSeq" id="WP_247243369.1">
    <property type="nucleotide sequence ID" value="NZ_JALJRA010000005.1"/>
</dbReference>
<dbReference type="EMBL" id="JBEPLJ010000005">
    <property type="protein sequence ID" value="MET3585406.1"/>
    <property type="molecule type" value="Genomic_DNA"/>
</dbReference>
<dbReference type="PANTHER" id="PTHR43818">
    <property type="entry name" value="BCDNA.GH03377"/>
    <property type="match status" value="1"/>
</dbReference>
<sequence length="376" mass="40981">MKSLGIGLIGTGFMGKVHALAYRSVNAVFGDVPDIRLEVLCDTPIDKAQAMARQFGFYQATANWRDLLNDSAVDIVCITTPNKMHAEMAIAALESGKHVHCEKPMALTLEEAMRMEAAAKASGRKTIVGYNYVANPIYKHARKLVREGAIGRPIHFRGFVDEDYQADPETAWTWRAIRSEAGLGALGDLGCHLVSLMQGLMGPVATVIADVDTVHKTRPVEGSAERKSVENEDIASALIRFESGTTGVFSASRSAWGRKSRIGWEVHGTAGMICFEQERMNELQVYQNTGDKSSDGFCTILTGPSHPPYGNFCPAPGHQLGFNDLKTIEAWNFLGAIAEDGHAYPDFEAALEFERVIHAIDRSAASKRLANVGFCC</sequence>
<keyword evidence="1" id="KW-0560">Oxidoreductase</keyword>
<comment type="caution">
    <text evidence="4">The sequence shown here is derived from an EMBL/GenBank/DDBJ whole genome shotgun (WGS) entry which is preliminary data.</text>
</comment>
<reference evidence="4 5" key="1">
    <citation type="submission" date="2024-06" db="EMBL/GenBank/DDBJ databases">
        <title>Genomic Encyclopedia of Type Strains, Phase IV (KMG-IV): sequencing the most valuable type-strain genomes for metagenomic binning, comparative biology and taxonomic classification.</title>
        <authorList>
            <person name="Goeker M."/>
        </authorList>
    </citation>
    <scope>NUCLEOTIDE SEQUENCE [LARGE SCALE GENOMIC DNA]</scope>
    <source>
        <strain evidence="4 5">DSM 105042</strain>
    </source>
</reference>
<keyword evidence="5" id="KW-1185">Reference proteome</keyword>
<dbReference type="PANTHER" id="PTHR43818:SF11">
    <property type="entry name" value="BCDNA.GH03377"/>
    <property type="match status" value="1"/>
</dbReference>
<feature type="domain" description="Gfo/Idh/MocA-like oxidoreductase N-terminal" evidence="2">
    <location>
        <begin position="5"/>
        <end position="130"/>
    </location>
</feature>
<name>A0ABV2H4I5_9HYPH</name>
<proteinExistence type="predicted"/>
<evidence type="ECO:0000259" key="3">
    <source>
        <dbReference type="Pfam" id="PF22725"/>
    </source>
</evidence>
<accession>A0ABV2H4I5</accession>
<dbReference type="InterPro" id="IPR000683">
    <property type="entry name" value="Gfo/Idh/MocA-like_OxRdtase_N"/>
</dbReference>
<dbReference type="Proteomes" id="UP001549031">
    <property type="component" value="Unassembled WGS sequence"/>
</dbReference>
<evidence type="ECO:0000256" key="1">
    <source>
        <dbReference type="ARBA" id="ARBA00023002"/>
    </source>
</evidence>
<dbReference type="Gene3D" id="3.30.360.10">
    <property type="entry name" value="Dihydrodipicolinate Reductase, domain 2"/>
    <property type="match status" value="1"/>
</dbReference>
<dbReference type="SUPFAM" id="SSF55347">
    <property type="entry name" value="Glyceraldehyde-3-phosphate dehydrogenase-like, C-terminal domain"/>
    <property type="match status" value="1"/>
</dbReference>
<dbReference type="Pfam" id="PF01408">
    <property type="entry name" value="GFO_IDH_MocA"/>
    <property type="match status" value="1"/>
</dbReference>
<evidence type="ECO:0000313" key="5">
    <source>
        <dbReference type="Proteomes" id="UP001549031"/>
    </source>
</evidence>